<dbReference type="EMBL" id="JAHHIF010000045">
    <property type="protein sequence ID" value="MBW4547629.1"/>
    <property type="molecule type" value="Genomic_DNA"/>
</dbReference>
<protein>
    <recommendedName>
        <fullName evidence="3">Transposase</fullName>
    </recommendedName>
</protein>
<accession>A0A951PRQ1</accession>
<comment type="caution">
    <text evidence="1">The sequence shown here is derived from an EMBL/GenBank/DDBJ whole genome shotgun (WGS) entry which is preliminary data.</text>
</comment>
<gene>
    <name evidence="1" type="ORF">KME25_24780</name>
</gene>
<dbReference type="Proteomes" id="UP000753908">
    <property type="component" value="Unassembled WGS sequence"/>
</dbReference>
<proteinExistence type="predicted"/>
<evidence type="ECO:0000313" key="1">
    <source>
        <dbReference type="EMBL" id="MBW4547629.1"/>
    </source>
</evidence>
<organism evidence="1 2">
    <name type="scientific">Symplocastrum torsivum CPER-KK1</name>
    <dbReference type="NCBI Taxonomy" id="450513"/>
    <lineage>
        <taxon>Bacteria</taxon>
        <taxon>Bacillati</taxon>
        <taxon>Cyanobacteriota</taxon>
        <taxon>Cyanophyceae</taxon>
        <taxon>Oscillatoriophycideae</taxon>
        <taxon>Oscillatoriales</taxon>
        <taxon>Microcoleaceae</taxon>
        <taxon>Symplocastrum</taxon>
    </lineage>
</organism>
<evidence type="ECO:0008006" key="3">
    <source>
        <dbReference type="Google" id="ProtNLM"/>
    </source>
</evidence>
<sequence>MKRNRLVDDSGGVEKYKQIEQLRWSTEEQQQGKLIKIKNFPKYKKVKLFRVTISTNRTDYIVTNDCSQNSTDEVQKANAVRWKVEEFHART</sequence>
<reference evidence="1" key="1">
    <citation type="submission" date="2021-05" db="EMBL/GenBank/DDBJ databases">
        <authorList>
            <person name="Pietrasiak N."/>
            <person name="Ward R."/>
            <person name="Stajich J.E."/>
            <person name="Kurbessoian T."/>
        </authorList>
    </citation>
    <scope>NUCLEOTIDE SEQUENCE</scope>
    <source>
        <strain evidence="1">CPER-KK1</strain>
    </source>
</reference>
<name>A0A951PRQ1_9CYAN</name>
<reference evidence="1" key="2">
    <citation type="journal article" date="2022" name="Microbiol. Resour. Announc.">
        <title>Metagenome Sequencing to Explore Phylogenomics of Terrestrial Cyanobacteria.</title>
        <authorList>
            <person name="Ward R.D."/>
            <person name="Stajich J.E."/>
            <person name="Johansen J.R."/>
            <person name="Huntemann M."/>
            <person name="Clum A."/>
            <person name="Foster B."/>
            <person name="Foster B."/>
            <person name="Roux S."/>
            <person name="Palaniappan K."/>
            <person name="Varghese N."/>
            <person name="Mukherjee S."/>
            <person name="Reddy T.B.K."/>
            <person name="Daum C."/>
            <person name="Copeland A."/>
            <person name="Chen I.A."/>
            <person name="Ivanova N.N."/>
            <person name="Kyrpides N.C."/>
            <person name="Shapiro N."/>
            <person name="Eloe-Fadrosh E.A."/>
            <person name="Pietrasiak N."/>
        </authorList>
    </citation>
    <scope>NUCLEOTIDE SEQUENCE</scope>
    <source>
        <strain evidence="1">CPER-KK1</strain>
    </source>
</reference>
<evidence type="ECO:0000313" key="2">
    <source>
        <dbReference type="Proteomes" id="UP000753908"/>
    </source>
</evidence>
<dbReference type="AlphaFoldDB" id="A0A951PRQ1"/>